<dbReference type="OrthoDB" id="410198at2759"/>
<protein>
    <recommendedName>
        <fullName evidence="1">N-acetyltransferase domain-containing protein</fullName>
    </recommendedName>
</protein>
<reference evidence="2" key="2">
    <citation type="journal article" date="2023" name="IMA Fungus">
        <title>Comparative genomic study of the Penicillium genus elucidates a diverse pangenome and 15 lateral gene transfer events.</title>
        <authorList>
            <person name="Petersen C."/>
            <person name="Sorensen T."/>
            <person name="Nielsen M.R."/>
            <person name="Sondergaard T.E."/>
            <person name="Sorensen J.L."/>
            <person name="Fitzpatrick D.A."/>
            <person name="Frisvad J.C."/>
            <person name="Nielsen K.L."/>
        </authorList>
    </citation>
    <scope>NUCLEOTIDE SEQUENCE</scope>
    <source>
        <strain evidence="2">IBT 21917</strain>
    </source>
</reference>
<dbReference type="CDD" id="cd04301">
    <property type="entry name" value="NAT_SF"/>
    <property type="match status" value="1"/>
</dbReference>
<reference evidence="2" key="1">
    <citation type="submission" date="2022-11" db="EMBL/GenBank/DDBJ databases">
        <authorList>
            <person name="Petersen C."/>
        </authorList>
    </citation>
    <scope>NUCLEOTIDE SEQUENCE</scope>
    <source>
        <strain evidence="2">IBT 21917</strain>
    </source>
</reference>
<proteinExistence type="predicted"/>
<sequence length="254" mass="29227">MEGNDAPNTSIVSSQQRESILIRHIRYSDISKIASIAATEYFDSDLNTFLCPRRHEYPHHVTRHFSQMIETRFLNPRNIGFVAVKASKPQEPLGYAQFIRLGNDRAALHLISQQSSFWLTLQQWWSRIRIAVTNFIWPDRAVDRNAKREFLQSTELDMERYWMSPAMKAKYENRWHAQSVVVSSAYQRRGIGRLLMAEVLHRAQDEGVVVGLEASTEGEKLYRNLGFELRGPFSMIIGLSAGGIMMWTPASSHL</sequence>
<dbReference type="Proteomes" id="UP001146351">
    <property type="component" value="Unassembled WGS sequence"/>
</dbReference>
<dbReference type="SUPFAM" id="SSF55729">
    <property type="entry name" value="Acyl-CoA N-acyltransferases (Nat)"/>
    <property type="match status" value="1"/>
</dbReference>
<dbReference type="InterPro" id="IPR052523">
    <property type="entry name" value="Trichothecene_AcTrans"/>
</dbReference>
<keyword evidence="3" id="KW-1185">Reference proteome</keyword>
<dbReference type="InterPro" id="IPR016181">
    <property type="entry name" value="Acyl_CoA_acyltransferase"/>
</dbReference>
<dbReference type="GO" id="GO:0016747">
    <property type="term" value="F:acyltransferase activity, transferring groups other than amino-acyl groups"/>
    <property type="evidence" value="ECO:0007669"/>
    <property type="project" value="InterPro"/>
</dbReference>
<dbReference type="Pfam" id="PF13508">
    <property type="entry name" value="Acetyltransf_7"/>
    <property type="match status" value="1"/>
</dbReference>
<dbReference type="Gene3D" id="3.40.630.30">
    <property type="match status" value="1"/>
</dbReference>
<dbReference type="PANTHER" id="PTHR42791:SF16">
    <property type="entry name" value="N-ACETYLTRANSFERASE DOMAIN-CONTAINING PROTEIN"/>
    <property type="match status" value="1"/>
</dbReference>
<dbReference type="InterPro" id="IPR000182">
    <property type="entry name" value="GNAT_dom"/>
</dbReference>
<evidence type="ECO:0000313" key="2">
    <source>
        <dbReference type="EMBL" id="KAJ5166002.1"/>
    </source>
</evidence>
<dbReference type="PANTHER" id="PTHR42791">
    <property type="entry name" value="GNAT FAMILY ACETYLTRANSFERASE"/>
    <property type="match status" value="1"/>
</dbReference>
<dbReference type="EMBL" id="JAPQKO010000004">
    <property type="protein sequence ID" value="KAJ5166002.1"/>
    <property type="molecule type" value="Genomic_DNA"/>
</dbReference>
<feature type="domain" description="N-acetyltransferase" evidence="1">
    <location>
        <begin position="170"/>
        <end position="251"/>
    </location>
</feature>
<evidence type="ECO:0000313" key="3">
    <source>
        <dbReference type="Proteomes" id="UP001146351"/>
    </source>
</evidence>
<evidence type="ECO:0000259" key="1">
    <source>
        <dbReference type="PROSITE" id="PS51186"/>
    </source>
</evidence>
<gene>
    <name evidence="2" type="ORF">N7492_006298</name>
</gene>
<organism evidence="2 3">
    <name type="scientific">Penicillium capsulatum</name>
    <dbReference type="NCBI Taxonomy" id="69766"/>
    <lineage>
        <taxon>Eukaryota</taxon>
        <taxon>Fungi</taxon>
        <taxon>Dikarya</taxon>
        <taxon>Ascomycota</taxon>
        <taxon>Pezizomycotina</taxon>
        <taxon>Eurotiomycetes</taxon>
        <taxon>Eurotiomycetidae</taxon>
        <taxon>Eurotiales</taxon>
        <taxon>Aspergillaceae</taxon>
        <taxon>Penicillium</taxon>
    </lineage>
</organism>
<dbReference type="PROSITE" id="PS51186">
    <property type="entry name" value="GNAT"/>
    <property type="match status" value="1"/>
</dbReference>
<name>A0A9W9LM01_9EURO</name>
<comment type="caution">
    <text evidence="2">The sequence shown here is derived from an EMBL/GenBank/DDBJ whole genome shotgun (WGS) entry which is preliminary data.</text>
</comment>
<accession>A0A9W9LM01</accession>
<dbReference type="AlphaFoldDB" id="A0A9W9LM01"/>